<reference evidence="8" key="1">
    <citation type="submission" date="2025-08" db="UniProtKB">
        <authorList>
            <consortium name="Ensembl"/>
        </authorList>
    </citation>
    <scope>IDENTIFICATION</scope>
</reference>
<dbReference type="GO" id="GO:0008083">
    <property type="term" value="F:growth factor activity"/>
    <property type="evidence" value="ECO:0007669"/>
    <property type="project" value="UniProtKB-KW"/>
</dbReference>
<evidence type="ECO:0000256" key="6">
    <source>
        <dbReference type="SAM" id="MobiDB-lite"/>
    </source>
</evidence>
<comment type="subcellular location">
    <subcellularLocation>
        <location evidence="1">Secreted</location>
        <location evidence="1">Extracellular space</location>
    </subcellularLocation>
</comment>
<name>A0A663ELF3_AQUCH</name>
<feature type="transmembrane region" description="Helical" evidence="7">
    <location>
        <begin position="130"/>
        <end position="154"/>
    </location>
</feature>
<feature type="compositionally biased region" description="Basic residues" evidence="6">
    <location>
        <begin position="26"/>
        <end position="43"/>
    </location>
</feature>
<dbReference type="GeneTree" id="ENSGT00940000160058"/>
<accession>A0A663ELF3</accession>
<sequence length="190" mass="19647">GPTSTTVPTLTASSASTAPAGSWSRRTSRRACKCRGKIKKKTKTSGNSNPSGSFVSPLGSPGGNPPKKRGRPWFCRAPSGCPGPGADADAFPVCVSPPHRCRCHSGYVGTRCEHADLLAVVAANQKKQTITALVVVSVVASVLLIGVCVLIHCCRLRKRCRWCRAPGGGPEKPGGLLKGGTSCCHAETGV</sequence>
<keyword evidence="3" id="KW-0245">EGF-like domain</keyword>
<keyword evidence="7" id="KW-0472">Membrane</keyword>
<dbReference type="GO" id="GO:0005154">
    <property type="term" value="F:epidermal growth factor receptor binding"/>
    <property type="evidence" value="ECO:0007669"/>
    <property type="project" value="Ensembl"/>
</dbReference>
<proteinExistence type="predicted"/>
<dbReference type="GO" id="GO:0030297">
    <property type="term" value="F:transmembrane receptor protein tyrosine kinase activator activity"/>
    <property type="evidence" value="ECO:0007669"/>
    <property type="project" value="Ensembl"/>
</dbReference>
<reference evidence="8" key="2">
    <citation type="submission" date="2025-09" db="UniProtKB">
        <authorList>
            <consortium name="Ensembl"/>
        </authorList>
    </citation>
    <scope>IDENTIFICATION</scope>
</reference>
<dbReference type="PANTHER" id="PTHR10740">
    <property type="entry name" value="TRANSFORMING GROWTH FACTOR ALPHA"/>
    <property type="match status" value="1"/>
</dbReference>
<evidence type="ECO:0000256" key="5">
    <source>
        <dbReference type="ARBA" id="ARBA00023157"/>
    </source>
</evidence>
<dbReference type="GO" id="GO:0001525">
    <property type="term" value="P:angiogenesis"/>
    <property type="evidence" value="ECO:0007669"/>
    <property type="project" value="Ensembl"/>
</dbReference>
<dbReference type="GO" id="GO:0031410">
    <property type="term" value="C:cytoplasmic vesicle"/>
    <property type="evidence" value="ECO:0007669"/>
    <property type="project" value="Ensembl"/>
</dbReference>
<dbReference type="GO" id="GO:0050679">
    <property type="term" value="P:positive regulation of epithelial cell proliferation"/>
    <property type="evidence" value="ECO:0007669"/>
    <property type="project" value="Ensembl"/>
</dbReference>
<dbReference type="GO" id="GO:0005615">
    <property type="term" value="C:extracellular space"/>
    <property type="evidence" value="ECO:0007669"/>
    <property type="project" value="Ensembl"/>
</dbReference>
<evidence type="ECO:0000256" key="2">
    <source>
        <dbReference type="ARBA" id="ARBA00022525"/>
    </source>
</evidence>
<dbReference type="GO" id="GO:0072574">
    <property type="term" value="P:hepatocyte proliferation"/>
    <property type="evidence" value="ECO:0007669"/>
    <property type="project" value="Ensembl"/>
</dbReference>
<dbReference type="Gene3D" id="2.10.25.10">
    <property type="entry name" value="Laminin"/>
    <property type="match status" value="1"/>
</dbReference>
<protein>
    <submittedName>
        <fullName evidence="8">Transforming growth factor alpha</fullName>
    </submittedName>
</protein>
<dbReference type="GO" id="GO:0009986">
    <property type="term" value="C:cell surface"/>
    <property type="evidence" value="ECO:0007669"/>
    <property type="project" value="Ensembl"/>
</dbReference>
<keyword evidence="7" id="KW-1133">Transmembrane helix</keyword>
<keyword evidence="4" id="KW-0339">Growth factor</keyword>
<evidence type="ECO:0000313" key="9">
    <source>
        <dbReference type="Proteomes" id="UP000472275"/>
    </source>
</evidence>
<dbReference type="GO" id="GO:0016323">
    <property type="term" value="C:basolateral plasma membrane"/>
    <property type="evidence" value="ECO:0007669"/>
    <property type="project" value="Ensembl"/>
</dbReference>
<dbReference type="PANTHER" id="PTHR10740:SF1">
    <property type="entry name" value="PROTRANSFORMING GROWTH FACTOR ALPHA"/>
    <property type="match status" value="1"/>
</dbReference>
<dbReference type="GO" id="GO:0048471">
    <property type="term" value="C:perinuclear region of cytoplasm"/>
    <property type="evidence" value="ECO:0007669"/>
    <property type="project" value="Ensembl"/>
</dbReference>
<feature type="region of interest" description="Disordered" evidence="6">
    <location>
        <begin position="1"/>
        <end position="69"/>
    </location>
</feature>
<dbReference type="InParanoid" id="A0A663ELF3"/>
<dbReference type="GO" id="GO:0045840">
    <property type="term" value="P:positive regulation of mitotic nuclear division"/>
    <property type="evidence" value="ECO:0007669"/>
    <property type="project" value="TreeGrafter"/>
</dbReference>
<keyword evidence="9" id="KW-1185">Reference proteome</keyword>
<dbReference type="GO" id="GO:0038134">
    <property type="term" value="P:ERBB2-EGFR signaling pathway"/>
    <property type="evidence" value="ECO:0007669"/>
    <property type="project" value="Ensembl"/>
</dbReference>
<dbReference type="Ensembl" id="ENSACCT00020013694.1">
    <property type="protein sequence ID" value="ENSACCP00020013095.1"/>
    <property type="gene ID" value="ENSACCG00020009017.1"/>
</dbReference>
<feature type="compositionally biased region" description="Low complexity" evidence="6">
    <location>
        <begin position="1"/>
        <end position="24"/>
    </location>
</feature>
<gene>
    <name evidence="8" type="primary">TGFA</name>
</gene>
<evidence type="ECO:0000256" key="4">
    <source>
        <dbReference type="ARBA" id="ARBA00023030"/>
    </source>
</evidence>
<evidence type="ECO:0000256" key="7">
    <source>
        <dbReference type="SAM" id="Phobius"/>
    </source>
</evidence>
<evidence type="ECO:0000313" key="8">
    <source>
        <dbReference type="Ensembl" id="ENSACCP00020013095.1"/>
    </source>
</evidence>
<organism evidence="8 9">
    <name type="scientific">Aquila chrysaetos chrysaetos</name>
    <dbReference type="NCBI Taxonomy" id="223781"/>
    <lineage>
        <taxon>Eukaryota</taxon>
        <taxon>Metazoa</taxon>
        <taxon>Chordata</taxon>
        <taxon>Craniata</taxon>
        <taxon>Vertebrata</taxon>
        <taxon>Euteleostomi</taxon>
        <taxon>Archelosauria</taxon>
        <taxon>Archosauria</taxon>
        <taxon>Dinosauria</taxon>
        <taxon>Saurischia</taxon>
        <taxon>Theropoda</taxon>
        <taxon>Coelurosauria</taxon>
        <taxon>Aves</taxon>
        <taxon>Neognathae</taxon>
        <taxon>Neoaves</taxon>
        <taxon>Telluraves</taxon>
        <taxon>Accipitrimorphae</taxon>
        <taxon>Accipitriformes</taxon>
        <taxon>Accipitridae</taxon>
        <taxon>Accipitrinae</taxon>
        <taxon>Aquila</taxon>
    </lineage>
</organism>
<keyword evidence="7" id="KW-0812">Transmembrane</keyword>
<keyword evidence="5" id="KW-1015">Disulfide bond</keyword>
<evidence type="ECO:0000256" key="3">
    <source>
        <dbReference type="ARBA" id="ARBA00022536"/>
    </source>
</evidence>
<dbReference type="GO" id="GO:0043410">
    <property type="term" value="P:positive regulation of MAPK cascade"/>
    <property type="evidence" value="ECO:0007669"/>
    <property type="project" value="Ensembl"/>
</dbReference>
<evidence type="ECO:0000256" key="1">
    <source>
        <dbReference type="ARBA" id="ARBA00004239"/>
    </source>
</evidence>
<dbReference type="Proteomes" id="UP000472275">
    <property type="component" value="Chromosome 13"/>
</dbReference>
<dbReference type="AlphaFoldDB" id="A0A663ELF3"/>
<keyword evidence="2" id="KW-0964">Secreted</keyword>